<name>A0A8S9PWP0_BRACR</name>
<comment type="caution">
    <text evidence="1">The sequence shown here is derived from an EMBL/GenBank/DDBJ whole genome shotgun (WGS) entry which is preliminary data.</text>
</comment>
<organism evidence="1 2">
    <name type="scientific">Brassica cretica</name>
    <name type="common">Mustard</name>
    <dbReference type="NCBI Taxonomy" id="69181"/>
    <lineage>
        <taxon>Eukaryota</taxon>
        <taxon>Viridiplantae</taxon>
        <taxon>Streptophyta</taxon>
        <taxon>Embryophyta</taxon>
        <taxon>Tracheophyta</taxon>
        <taxon>Spermatophyta</taxon>
        <taxon>Magnoliopsida</taxon>
        <taxon>eudicotyledons</taxon>
        <taxon>Gunneridae</taxon>
        <taxon>Pentapetalae</taxon>
        <taxon>rosids</taxon>
        <taxon>malvids</taxon>
        <taxon>Brassicales</taxon>
        <taxon>Brassicaceae</taxon>
        <taxon>Brassiceae</taxon>
        <taxon>Brassica</taxon>
    </lineage>
</organism>
<sequence length="74" mass="8302">MIFSLQTSTPTEIKNIHAGWFHQRERELPESTAGYTTSRGPPYTRVEAYLPGDYTVGKFSPAGNHRGSLSLSRF</sequence>
<dbReference type="EMBL" id="QGKX02001347">
    <property type="protein sequence ID" value="KAF3522872.1"/>
    <property type="molecule type" value="Genomic_DNA"/>
</dbReference>
<proteinExistence type="predicted"/>
<evidence type="ECO:0000313" key="1">
    <source>
        <dbReference type="EMBL" id="KAF3522872.1"/>
    </source>
</evidence>
<dbReference type="Proteomes" id="UP000712600">
    <property type="component" value="Unassembled WGS sequence"/>
</dbReference>
<evidence type="ECO:0000313" key="2">
    <source>
        <dbReference type="Proteomes" id="UP000712600"/>
    </source>
</evidence>
<gene>
    <name evidence="1" type="ORF">F2Q69_00050537</name>
</gene>
<reference evidence="1" key="1">
    <citation type="submission" date="2019-12" db="EMBL/GenBank/DDBJ databases">
        <title>Genome sequencing and annotation of Brassica cretica.</title>
        <authorList>
            <person name="Studholme D.J."/>
            <person name="Sarris P."/>
        </authorList>
    </citation>
    <scope>NUCLEOTIDE SEQUENCE</scope>
    <source>
        <strain evidence="1">PFS-109/04</strain>
        <tissue evidence="1">Leaf</tissue>
    </source>
</reference>
<dbReference type="AlphaFoldDB" id="A0A8S9PWP0"/>
<protein>
    <submittedName>
        <fullName evidence="1">Uncharacterized protein</fullName>
    </submittedName>
</protein>
<accession>A0A8S9PWP0</accession>